<proteinExistence type="predicted"/>
<reference evidence="1 2" key="1">
    <citation type="submission" date="2019-07" db="EMBL/GenBank/DDBJ databases">
        <authorList>
            <person name="Kim J."/>
        </authorList>
    </citation>
    <scope>NUCLEOTIDE SEQUENCE [LARGE SCALE GENOMIC DNA]</scope>
    <source>
        <strain evidence="2">dk17</strain>
    </source>
</reference>
<organism evidence="1 2">
    <name type="scientific">Mucilaginibacter pallidiroseus</name>
    <dbReference type="NCBI Taxonomy" id="2599295"/>
    <lineage>
        <taxon>Bacteria</taxon>
        <taxon>Pseudomonadati</taxon>
        <taxon>Bacteroidota</taxon>
        <taxon>Sphingobacteriia</taxon>
        <taxon>Sphingobacteriales</taxon>
        <taxon>Sphingobacteriaceae</taxon>
        <taxon>Mucilaginibacter</taxon>
    </lineage>
</organism>
<dbReference type="Proteomes" id="UP000320042">
    <property type="component" value="Unassembled WGS sequence"/>
</dbReference>
<evidence type="ECO:0008006" key="3">
    <source>
        <dbReference type="Google" id="ProtNLM"/>
    </source>
</evidence>
<dbReference type="EMBL" id="VOEJ01000005">
    <property type="protein sequence ID" value="TWR29015.1"/>
    <property type="molecule type" value="Genomic_DNA"/>
</dbReference>
<keyword evidence="2" id="KW-1185">Reference proteome</keyword>
<protein>
    <recommendedName>
        <fullName evidence="3">Bacteriocin-protection, YdeI or OmpD-Associated</fullName>
    </recommendedName>
</protein>
<dbReference type="AlphaFoldDB" id="A0A563UCC0"/>
<accession>A0A563UCC0</accession>
<comment type="caution">
    <text evidence="1">The sequence shown here is derived from an EMBL/GenBank/DDBJ whole genome shotgun (WGS) entry which is preliminary data.</text>
</comment>
<sequence>MNALAKKLLMKPGQSWLILNAPESYPSTLEPVPDNTQLIFSLNEASVNGMQIFAKNSSELEANLAQIKPILTNDTVLWIIYPKKNSGVPTDLEMMGSWDIMAAHGLRPVASAAVNGVWTALRFRPEHLVKKSDSSKQAIGNKNDYSSFIDPDTKTVMLPADAMEALAGHPTALGHFDKLAYSHKKEYAVWILSAKQEQTRQNRIAKMVEMLLAGKRNPTDK</sequence>
<dbReference type="RefSeq" id="WP_146382199.1">
    <property type="nucleotide sequence ID" value="NZ_VOEJ01000005.1"/>
</dbReference>
<dbReference type="OrthoDB" id="9800461at2"/>
<name>A0A563UCC0_9SPHI</name>
<evidence type="ECO:0000313" key="1">
    <source>
        <dbReference type="EMBL" id="TWR29015.1"/>
    </source>
</evidence>
<evidence type="ECO:0000313" key="2">
    <source>
        <dbReference type="Proteomes" id="UP000320042"/>
    </source>
</evidence>
<dbReference type="Pfam" id="PF13376">
    <property type="entry name" value="OmdA"/>
    <property type="match status" value="1"/>
</dbReference>
<gene>
    <name evidence="1" type="ORF">FPZ43_12190</name>
</gene>